<dbReference type="CDD" id="cd03801">
    <property type="entry name" value="GT4_PimA-like"/>
    <property type="match status" value="1"/>
</dbReference>
<sequence>MKIAYCGIPHTGGTYTVYRLLRKGLTEQGIDLRWVGLVPPGYQLNNEFQPETNFGEFVQSIPDCSRQSAEDFIKHIETNYRGIIINVLANSIQTNAARYISNKIIKLQIVHSITPATYRAAKSINDYVHATVCPTPRIAKDLVHRMNLSSDKVFTIPHAVNLSTFKEVTSIFSKDSPLKLLYLGRIEENAKGILWLPEIVRECQKNGLNVSLTVVGDGQDLSKLKLKISQMGLEQNIHFYGKVNHSEVPKLFAEHHIFVMTSRYEGFGYTLVEAMASGCVPVCSRISGVTDFIVSHGKDGFIFDVGNTKQAANFISQLVNENIWQEFSDNAKLASQSRFGLKQQAKSYGDLIKDLSQNPPIIAPPLPLDNWQLPPGLKPRFATYLPDSVKNILRVWRERLVAINTTF</sequence>
<dbReference type="SUPFAM" id="SSF53756">
    <property type="entry name" value="UDP-Glycosyltransferase/glycogen phosphorylase"/>
    <property type="match status" value="1"/>
</dbReference>
<dbReference type="Pfam" id="PF00534">
    <property type="entry name" value="Glycos_transf_1"/>
    <property type="match status" value="1"/>
</dbReference>
<accession>A0A8J7F3M9</accession>
<dbReference type="PANTHER" id="PTHR45947">
    <property type="entry name" value="SULFOQUINOVOSYL TRANSFERASE SQD2"/>
    <property type="match status" value="1"/>
</dbReference>
<dbReference type="EMBL" id="JADEWL010000032">
    <property type="protein sequence ID" value="MBE9213408.1"/>
    <property type="molecule type" value="Genomic_DNA"/>
</dbReference>
<dbReference type="RefSeq" id="WP_193920301.1">
    <property type="nucleotide sequence ID" value="NZ_JADEWL010000032.1"/>
</dbReference>
<feature type="domain" description="Glycosyl transferase family 1" evidence="1">
    <location>
        <begin position="173"/>
        <end position="325"/>
    </location>
</feature>
<organism evidence="2 3">
    <name type="scientific">Plectonema cf. radiosum LEGE 06105</name>
    <dbReference type="NCBI Taxonomy" id="945769"/>
    <lineage>
        <taxon>Bacteria</taxon>
        <taxon>Bacillati</taxon>
        <taxon>Cyanobacteriota</taxon>
        <taxon>Cyanophyceae</taxon>
        <taxon>Oscillatoriophycideae</taxon>
        <taxon>Oscillatoriales</taxon>
        <taxon>Microcoleaceae</taxon>
        <taxon>Plectonema</taxon>
    </lineage>
</organism>
<keyword evidence="3" id="KW-1185">Reference proteome</keyword>
<proteinExistence type="predicted"/>
<dbReference type="Proteomes" id="UP000620559">
    <property type="component" value="Unassembled WGS sequence"/>
</dbReference>
<dbReference type="GO" id="GO:0016757">
    <property type="term" value="F:glycosyltransferase activity"/>
    <property type="evidence" value="ECO:0007669"/>
    <property type="project" value="InterPro"/>
</dbReference>
<dbReference type="PANTHER" id="PTHR45947:SF3">
    <property type="entry name" value="SULFOQUINOVOSYL TRANSFERASE SQD2"/>
    <property type="match status" value="1"/>
</dbReference>
<dbReference type="AlphaFoldDB" id="A0A8J7F3M9"/>
<dbReference type="InterPro" id="IPR001296">
    <property type="entry name" value="Glyco_trans_1"/>
</dbReference>
<dbReference type="Gene3D" id="3.40.50.2000">
    <property type="entry name" value="Glycogen Phosphorylase B"/>
    <property type="match status" value="2"/>
</dbReference>
<dbReference type="InterPro" id="IPR050194">
    <property type="entry name" value="Glycosyltransferase_grp1"/>
</dbReference>
<gene>
    <name evidence="2" type="ORF">IQ247_12150</name>
</gene>
<evidence type="ECO:0000313" key="2">
    <source>
        <dbReference type="EMBL" id="MBE9213408.1"/>
    </source>
</evidence>
<evidence type="ECO:0000259" key="1">
    <source>
        <dbReference type="Pfam" id="PF00534"/>
    </source>
</evidence>
<comment type="caution">
    <text evidence="2">The sequence shown here is derived from an EMBL/GenBank/DDBJ whole genome shotgun (WGS) entry which is preliminary data.</text>
</comment>
<name>A0A8J7F3M9_9CYAN</name>
<protein>
    <submittedName>
        <fullName evidence="2">Glycosyltransferase family 4 protein</fullName>
    </submittedName>
</protein>
<reference evidence="2" key="1">
    <citation type="submission" date="2020-10" db="EMBL/GenBank/DDBJ databases">
        <authorList>
            <person name="Castelo-Branco R."/>
            <person name="Eusebio N."/>
            <person name="Adriana R."/>
            <person name="Vieira A."/>
            <person name="Brugerolle De Fraissinette N."/>
            <person name="Rezende De Castro R."/>
            <person name="Schneider M.P."/>
            <person name="Vasconcelos V."/>
            <person name="Leao P.N."/>
        </authorList>
    </citation>
    <scope>NUCLEOTIDE SEQUENCE</scope>
    <source>
        <strain evidence="2">LEGE 06105</strain>
    </source>
</reference>
<evidence type="ECO:0000313" key="3">
    <source>
        <dbReference type="Proteomes" id="UP000620559"/>
    </source>
</evidence>